<accession>A0A4U9RTE4</accession>
<protein>
    <submittedName>
        <fullName evidence="2">Uncharacterized protein</fullName>
    </submittedName>
</protein>
<name>A0A4U9RTE4_HATHI</name>
<dbReference type="EMBL" id="LR590481">
    <property type="protein sequence ID" value="VTQ95704.1"/>
    <property type="molecule type" value="Genomic_DNA"/>
</dbReference>
<dbReference type="RefSeq" id="WP_138211068.1">
    <property type="nucleotide sequence ID" value="NZ_CBCRUQ010000006.1"/>
</dbReference>
<sequence>MKKTGIIFVIGFSLIVLLLSSVIFMTLEKNKFTNIKVENTADKTDVSLEKFFPLIEGKVLNYSGSADFMESLTVSKITTNSDKKTIVLKGKIVNMEEMEQKKEQSLEYMYEIFSDYVRITTKNSPRYPSQSIIDSNTIIRYPLKINNSWTERVIINGTSKECIGTIINITKDSDNKSIIKVQYVVNNLPKYPNNTYKEIRTYKEGLGMYEFENTILLDNEETSSKPTPFEFKCKIYENN</sequence>
<keyword evidence="1" id="KW-1133">Transmembrane helix</keyword>
<keyword evidence="3" id="KW-1185">Reference proteome</keyword>
<feature type="transmembrane region" description="Helical" evidence="1">
    <location>
        <begin position="6"/>
        <end position="27"/>
    </location>
</feature>
<dbReference type="AlphaFoldDB" id="A0A4U9RTE4"/>
<reference evidence="2 3" key="1">
    <citation type="submission" date="2019-05" db="EMBL/GenBank/DDBJ databases">
        <authorList>
            <consortium name="Pathogen Informatics"/>
        </authorList>
    </citation>
    <scope>NUCLEOTIDE SEQUENCE [LARGE SCALE GENOMIC DNA]</scope>
    <source>
        <strain evidence="2 3">NCTC503</strain>
    </source>
</reference>
<evidence type="ECO:0000256" key="1">
    <source>
        <dbReference type="SAM" id="Phobius"/>
    </source>
</evidence>
<keyword evidence="1" id="KW-0812">Transmembrane</keyword>
<evidence type="ECO:0000313" key="2">
    <source>
        <dbReference type="EMBL" id="VTQ95704.1"/>
    </source>
</evidence>
<gene>
    <name evidence="2" type="ORF">NCTC503_02570</name>
</gene>
<dbReference type="KEGG" id="hhw:NCTC503_02570"/>
<organism evidence="2 3">
    <name type="scientific">Hathewaya histolytica</name>
    <name type="common">Clostridium histolyticum</name>
    <dbReference type="NCBI Taxonomy" id="1498"/>
    <lineage>
        <taxon>Bacteria</taxon>
        <taxon>Bacillati</taxon>
        <taxon>Bacillota</taxon>
        <taxon>Clostridia</taxon>
        <taxon>Eubacteriales</taxon>
        <taxon>Clostridiaceae</taxon>
        <taxon>Hathewaya</taxon>
    </lineage>
</organism>
<dbReference type="Proteomes" id="UP000308489">
    <property type="component" value="Chromosome 1"/>
</dbReference>
<proteinExistence type="predicted"/>
<evidence type="ECO:0000313" key="3">
    <source>
        <dbReference type="Proteomes" id="UP000308489"/>
    </source>
</evidence>
<keyword evidence="1" id="KW-0472">Membrane</keyword>
<dbReference type="OrthoDB" id="2067411at2"/>